<feature type="transmembrane region" description="Helical" evidence="7">
    <location>
        <begin position="47"/>
        <end position="68"/>
    </location>
</feature>
<evidence type="ECO:0000256" key="2">
    <source>
        <dbReference type="ARBA" id="ARBA00022679"/>
    </source>
</evidence>
<comment type="domain">
    <text evidence="7">The DHHC domain is required for palmitoyltransferase activity.</text>
</comment>
<feature type="transmembrane region" description="Helical" evidence="7">
    <location>
        <begin position="75"/>
        <end position="97"/>
    </location>
</feature>
<evidence type="ECO:0000256" key="7">
    <source>
        <dbReference type="RuleBase" id="RU079119"/>
    </source>
</evidence>
<keyword evidence="10" id="KW-1185">Reference proteome</keyword>
<evidence type="ECO:0000256" key="4">
    <source>
        <dbReference type="ARBA" id="ARBA00022989"/>
    </source>
</evidence>
<dbReference type="AlphaFoldDB" id="A0A553RGD7"/>
<dbReference type="Pfam" id="PF01529">
    <property type="entry name" value="DHHC"/>
    <property type="match status" value="1"/>
</dbReference>
<dbReference type="GO" id="GO:0016020">
    <property type="term" value="C:membrane"/>
    <property type="evidence" value="ECO:0007669"/>
    <property type="project" value="UniProtKB-SubCell"/>
</dbReference>
<name>A0A553RGD7_9TELE</name>
<evidence type="ECO:0000259" key="8">
    <source>
        <dbReference type="Pfam" id="PF01529"/>
    </source>
</evidence>
<dbReference type="PANTHER" id="PTHR22883:SF22">
    <property type="entry name" value="PALMITOYLTRANSFERASE ZDHHC11-RELATED"/>
    <property type="match status" value="1"/>
</dbReference>
<dbReference type="PROSITE" id="PS50216">
    <property type="entry name" value="DHHC"/>
    <property type="match status" value="1"/>
</dbReference>
<dbReference type="Proteomes" id="UP000316079">
    <property type="component" value="Unassembled WGS sequence"/>
</dbReference>
<keyword evidence="2 7" id="KW-0808">Transferase</keyword>
<feature type="domain" description="Palmitoyltransferase DHHC" evidence="8">
    <location>
        <begin position="128"/>
        <end position="278"/>
    </location>
</feature>
<evidence type="ECO:0000256" key="1">
    <source>
        <dbReference type="ARBA" id="ARBA00004141"/>
    </source>
</evidence>
<keyword evidence="6 7" id="KW-0012">Acyltransferase</keyword>
<feature type="transmembrane region" description="Helical" evidence="7">
    <location>
        <begin position="171"/>
        <end position="197"/>
    </location>
</feature>
<dbReference type="OrthoDB" id="9909019at2759"/>
<evidence type="ECO:0000256" key="6">
    <source>
        <dbReference type="ARBA" id="ARBA00023315"/>
    </source>
</evidence>
<keyword evidence="3 7" id="KW-0812">Transmembrane</keyword>
<dbReference type="InterPro" id="IPR039859">
    <property type="entry name" value="PFA4/ZDH16/20/ERF2-like"/>
</dbReference>
<comment type="catalytic activity">
    <reaction evidence="7">
        <text>L-cysteinyl-[protein] + hexadecanoyl-CoA = S-hexadecanoyl-L-cysteinyl-[protein] + CoA</text>
        <dbReference type="Rhea" id="RHEA:36683"/>
        <dbReference type="Rhea" id="RHEA-COMP:10131"/>
        <dbReference type="Rhea" id="RHEA-COMP:11032"/>
        <dbReference type="ChEBI" id="CHEBI:29950"/>
        <dbReference type="ChEBI" id="CHEBI:57287"/>
        <dbReference type="ChEBI" id="CHEBI:57379"/>
        <dbReference type="ChEBI" id="CHEBI:74151"/>
        <dbReference type="EC" id="2.3.1.225"/>
    </reaction>
</comment>
<feature type="transmembrane region" description="Helical" evidence="7">
    <location>
        <begin position="237"/>
        <end position="259"/>
    </location>
</feature>
<reference evidence="9 10" key="1">
    <citation type="journal article" date="2019" name="Sci. Data">
        <title>Hybrid genome assembly and annotation of Danionella translucida.</title>
        <authorList>
            <person name="Kadobianskyi M."/>
            <person name="Schulze L."/>
            <person name="Schuelke M."/>
            <person name="Judkewitz B."/>
        </authorList>
    </citation>
    <scope>NUCLEOTIDE SEQUENCE [LARGE SCALE GENOMIC DNA]</scope>
    <source>
        <strain evidence="9 10">Bolton</strain>
    </source>
</reference>
<dbReference type="STRING" id="623744.A0A553RGD7"/>
<dbReference type="GO" id="GO:0006612">
    <property type="term" value="P:protein targeting to membrane"/>
    <property type="evidence" value="ECO:0007669"/>
    <property type="project" value="TreeGrafter"/>
</dbReference>
<dbReference type="PANTHER" id="PTHR22883">
    <property type="entry name" value="ZINC FINGER DHHC DOMAIN CONTAINING PROTEIN"/>
    <property type="match status" value="1"/>
</dbReference>
<evidence type="ECO:0000256" key="3">
    <source>
        <dbReference type="ARBA" id="ARBA00022692"/>
    </source>
</evidence>
<dbReference type="GO" id="GO:0005783">
    <property type="term" value="C:endoplasmic reticulum"/>
    <property type="evidence" value="ECO:0007669"/>
    <property type="project" value="TreeGrafter"/>
</dbReference>
<evidence type="ECO:0000256" key="5">
    <source>
        <dbReference type="ARBA" id="ARBA00023136"/>
    </source>
</evidence>
<dbReference type="InterPro" id="IPR001594">
    <property type="entry name" value="Palmitoyltrfase_DHHC"/>
</dbReference>
<protein>
    <recommendedName>
        <fullName evidence="7">Palmitoyltransferase</fullName>
        <ecNumber evidence="7">2.3.1.225</ecNumber>
    </recommendedName>
</protein>
<evidence type="ECO:0000313" key="10">
    <source>
        <dbReference type="Proteomes" id="UP000316079"/>
    </source>
</evidence>
<dbReference type="GO" id="GO:0005794">
    <property type="term" value="C:Golgi apparatus"/>
    <property type="evidence" value="ECO:0007669"/>
    <property type="project" value="TreeGrafter"/>
</dbReference>
<organism evidence="9 10">
    <name type="scientific">Danionella cerebrum</name>
    <dbReference type="NCBI Taxonomy" id="2873325"/>
    <lineage>
        <taxon>Eukaryota</taxon>
        <taxon>Metazoa</taxon>
        <taxon>Chordata</taxon>
        <taxon>Craniata</taxon>
        <taxon>Vertebrata</taxon>
        <taxon>Euteleostomi</taxon>
        <taxon>Actinopterygii</taxon>
        <taxon>Neopterygii</taxon>
        <taxon>Teleostei</taxon>
        <taxon>Ostariophysi</taxon>
        <taxon>Cypriniformes</taxon>
        <taxon>Danionidae</taxon>
        <taxon>Danioninae</taxon>
        <taxon>Danionella</taxon>
    </lineage>
</organism>
<accession>A0A553RGD7</accession>
<comment type="subcellular location">
    <subcellularLocation>
        <location evidence="1">Membrane</location>
        <topology evidence="1">Multi-pass membrane protein</topology>
    </subcellularLocation>
</comment>
<evidence type="ECO:0000313" key="9">
    <source>
        <dbReference type="EMBL" id="TRZ01230.1"/>
    </source>
</evidence>
<gene>
    <name evidence="9" type="ORF">DNTS_008851</name>
</gene>
<proteinExistence type="inferred from homology"/>
<dbReference type="EMBL" id="SRMA01024133">
    <property type="protein sequence ID" value="TRZ01230.1"/>
    <property type="molecule type" value="Genomic_DNA"/>
</dbReference>
<dbReference type="GO" id="GO:0019706">
    <property type="term" value="F:protein-cysteine S-palmitoyltransferase activity"/>
    <property type="evidence" value="ECO:0007669"/>
    <property type="project" value="UniProtKB-EC"/>
</dbReference>
<keyword evidence="5 7" id="KW-0472">Membrane</keyword>
<comment type="similarity">
    <text evidence="7">Belongs to the DHHC palmitoyltransferase family.</text>
</comment>
<dbReference type="EC" id="2.3.1.225" evidence="7"/>
<sequence length="424" mass="46764">MTKLNCFSLQRSRTAPLDSSSSRNDLFSPPLHSRINGWSAPLHCFQVIAWASFSFMATVGFGIYVPLLPAPWRDVAYGLLSLTFTVHLLFHLAAVTIDPADMSVRLKKDYSSPMPVFDSTKHTHVIHNLHCSLCEVDVSLKAKHCSSCNKCIADFDHHCKWLNNCVGGRNYWAFITAVSSAVFGLIVLIVVMLFVFIERFVNPAILRTAPQFQTVKGNGTWLVFLPAAAVESSSTSLLVLALVSVLLSLAALLLLGHLLCFHTYLLLHGISTYEFITKKCRSLNPKDNKQTPPVPPSIRAISQSIQPLESLVNCDALLPSRSCSSIFKLEDRRETSSQMPEPICAELGEASGEHHQDFSESTQIIPGDPAMSFGLMTLPVMLLNVVPGRVEMNPVVQDPLGSSIMDAAAVHQQIWTERNTEVIH</sequence>
<comment type="caution">
    <text evidence="9">The sequence shown here is derived from an EMBL/GenBank/DDBJ whole genome shotgun (WGS) entry which is preliminary data.</text>
</comment>
<keyword evidence="4 7" id="KW-1133">Transmembrane helix</keyword>